<comment type="caution">
    <text evidence="2">The sequence shown here is derived from an EMBL/GenBank/DDBJ whole genome shotgun (WGS) entry which is preliminary data.</text>
</comment>
<protein>
    <recommendedName>
        <fullName evidence="1">Methyltransferase domain-containing protein</fullName>
    </recommendedName>
</protein>
<reference evidence="2 3" key="1">
    <citation type="submission" date="2017-05" db="EMBL/GenBank/DDBJ databases">
        <title>Complete and WGS of Bordetella genogroups.</title>
        <authorList>
            <person name="Spilker T."/>
            <person name="LiPuma J."/>
        </authorList>
    </citation>
    <scope>NUCLEOTIDE SEQUENCE [LARGE SCALE GENOMIC DNA]</scope>
    <source>
        <strain evidence="2 3">AU9919</strain>
    </source>
</reference>
<keyword evidence="3" id="KW-1185">Reference proteome</keyword>
<evidence type="ECO:0000313" key="3">
    <source>
        <dbReference type="Proteomes" id="UP000216885"/>
    </source>
</evidence>
<proteinExistence type="predicted"/>
<dbReference type="Gene3D" id="3.40.50.150">
    <property type="entry name" value="Vaccinia Virus protein VP39"/>
    <property type="match status" value="1"/>
</dbReference>
<gene>
    <name evidence="2" type="ORF">CAL20_00055</name>
</gene>
<sequence length="329" mass="36904">MIIMPTQTALKNSVDVHTLLTDKLDQFTHAARRGGAIARIMPELIEHARYVLSHIADQAELTALQDTARSHPVSEYLYQCPFTAHSARQPRGYPGDAELIDYLYCHTARTPDIARSTAVGRRILLANLDRPASIAVRTRRHIIADLISHIAAQTPSARILSVACGHARELELIDHALLERIAAFVAFDQDAKSLEVAAGYCTKPGIPRIAPQCGTIMDLLKDIHLQDFELIYSAGLYDYLSDRLCQRLTHNLFERLKPGGTLLVANFLPETPDIGYMELFMHWSLRYRTQPQIRDFIATIDPNSIASVEYFTDVHQNIGFLQIVKNALP</sequence>
<evidence type="ECO:0000259" key="1">
    <source>
        <dbReference type="Pfam" id="PF13649"/>
    </source>
</evidence>
<accession>A0A261V005</accession>
<dbReference type="InterPro" id="IPR029063">
    <property type="entry name" value="SAM-dependent_MTases_sf"/>
</dbReference>
<dbReference type="SUPFAM" id="SSF53335">
    <property type="entry name" value="S-adenosyl-L-methionine-dependent methyltransferases"/>
    <property type="match status" value="1"/>
</dbReference>
<dbReference type="InterPro" id="IPR041698">
    <property type="entry name" value="Methyltransf_25"/>
</dbReference>
<dbReference type="Pfam" id="PF13649">
    <property type="entry name" value="Methyltransf_25"/>
    <property type="match status" value="1"/>
</dbReference>
<organism evidence="2 3">
    <name type="scientific">Bordetella genomosp. 4</name>
    <dbReference type="NCBI Taxonomy" id="463044"/>
    <lineage>
        <taxon>Bacteria</taxon>
        <taxon>Pseudomonadati</taxon>
        <taxon>Pseudomonadota</taxon>
        <taxon>Betaproteobacteria</taxon>
        <taxon>Burkholderiales</taxon>
        <taxon>Alcaligenaceae</taxon>
        <taxon>Bordetella</taxon>
    </lineage>
</organism>
<dbReference type="EMBL" id="NEVQ01000001">
    <property type="protein sequence ID" value="OZI67478.1"/>
    <property type="molecule type" value="Genomic_DNA"/>
</dbReference>
<dbReference type="AlphaFoldDB" id="A0A261V005"/>
<dbReference type="Proteomes" id="UP000216885">
    <property type="component" value="Unassembled WGS sequence"/>
</dbReference>
<dbReference type="CDD" id="cd02440">
    <property type="entry name" value="AdoMet_MTases"/>
    <property type="match status" value="1"/>
</dbReference>
<feature type="domain" description="Methyltransferase" evidence="1">
    <location>
        <begin position="159"/>
        <end position="260"/>
    </location>
</feature>
<evidence type="ECO:0000313" key="2">
    <source>
        <dbReference type="EMBL" id="OZI67478.1"/>
    </source>
</evidence>
<name>A0A261V005_9BORD</name>